<reference evidence="2 3" key="1">
    <citation type="submission" date="2016-10" db="EMBL/GenBank/DDBJ databases">
        <authorList>
            <person name="de Groot N.N."/>
        </authorList>
    </citation>
    <scope>NUCLEOTIDE SEQUENCE [LARGE SCALE GENOMIC DNA]</scope>
    <source>
        <strain evidence="2 3">DSM 25186</strain>
    </source>
</reference>
<dbReference type="AlphaFoldDB" id="A0A1G9JHZ9"/>
<evidence type="ECO:0000313" key="2">
    <source>
        <dbReference type="EMBL" id="SDL36932.1"/>
    </source>
</evidence>
<keyword evidence="1" id="KW-0812">Transmembrane</keyword>
<proteinExistence type="predicted"/>
<dbReference type="Proteomes" id="UP000198510">
    <property type="component" value="Unassembled WGS sequence"/>
</dbReference>
<gene>
    <name evidence="2" type="ORF">SAMN05421823_105318</name>
</gene>
<evidence type="ECO:0000313" key="3">
    <source>
        <dbReference type="Proteomes" id="UP000198510"/>
    </source>
</evidence>
<feature type="transmembrane region" description="Helical" evidence="1">
    <location>
        <begin position="12"/>
        <end position="34"/>
    </location>
</feature>
<sequence length="124" mass="14251">MGNWDRMDLGAFWFIFPVLIGTALLGLGAVFLHLRAQKHQWISYQLVIDKKGITRHQLKRPSIHIQKEAMRDVLVHENGTLEIRSRYTDGSPIYIPPALLGFDEVRKLLTAEWSVPMYPVNEAP</sequence>
<protein>
    <submittedName>
        <fullName evidence="2">Uncharacterized protein</fullName>
    </submittedName>
</protein>
<keyword evidence="1" id="KW-1133">Transmembrane helix</keyword>
<keyword evidence="1" id="KW-0472">Membrane</keyword>
<organism evidence="2 3">
    <name type="scientific">Catalinimonas alkaloidigena</name>
    <dbReference type="NCBI Taxonomy" id="1075417"/>
    <lineage>
        <taxon>Bacteria</taxon>
        <taxon>Pseudomonadati</taxon>
        <taxon>Bacteroidota</taxon>
        <taxon>Cytophagia</taxon>
        <taxon>Cytophagales</taxon>
        <taxon>Catalimonadaceae</taxon>
        <taxon>Catalinimonas</taxon>
    </lineage>
</organism>
<accession>A0A1G9JHZ9</accession>
<evidence type="ECO:0000256" key="1">
    <source>
        <dbReference type="SAM" id="Phobius"/>
    </source>
</evidence>
<dbReference type="EMBL" id="FNFO01000005">
    <property type="protein sequence ID" value="SDL36932.1"/>
    <property type="molecule type" value="Genomic_DNA"/>
</dbReference>
<name>A0A1G9JHZ9_9BACT</name>
<keyword evidence="3" id="KW-1185">Reference proteome</keyword>